<comment type="caution">
    <text evidence="2">The sequence shown here is derived from an EMBL/GenBank/DDBJ whole genome shotgun (WGS) entry which is preliminary data.</text>
</comment>
<dbReference type="AlphaFoldDB" id="A0A935K0B5"/>
<feature type="region of interest" description="Disordered" evidence="1">
    <location>
        <begin position="59"/>
        <end position="83"/>
    </location>
</feature>
<name>A0A935K0B5_9RHOO</name>
<dbReference type="Proteomes" id="UP000739411">
    <property type="component" value="Unassembled WGS sequence"/>
</dbReference>
<protein>
    <submittedName>
        <fullName evidence="2">Uncharacterized protein</fullName>
    </submittedName>
</protein>
<reference evidence="2 3" key="1">
    <citation type="submission" date="2020-10" db="EMBL/GenBank/DDBJ databases">
        <title>Connecting structure to function with the recovery of over 1000 high-quality activated sludge metagenome-assembled genomes encoding full-length rRNA genes using long-read sequencing.</title>
        <authorList>
            <person name="Singleton C.M."/>
            <person name="Petriglieri F."/>
            <person name="Kristensen J.M."/>
            <person name="Kirkegaard R.H."/>
            <person name="Michaelsen T.Y."/>
            <person name="Andersen M.H."/>
            <person name="Karst S.M."/>
            <person name="Dueholm M.S."/>
            <person name="Nielsen P.H."/>
            <person name="Albertsen M."/>
        </authorList>
    </citation>
    <scope>NUCLEOTIDE SEQUENCE [LARGE SCALE GENOMIC DNA]</scope>
    <source>
        <strain evidence="2">EsbW_18-Q3-R4-48_BATAC.463</strain>
    </source>
</reference>
<dbReference type="EMBL" id="JADJMS010000051">
    <property type="protein sequence ID" value="MBK7417286.1"/>
    <property type="molecule type" value="Genomic_DNA"/>
</dbReference>
<organism evidence="2 3">
    <name type="scientific">Candidatus Dechloromonas phosphorivorans</name>
    <dbReference type="NCBI Taxonomy" id="2899244"/>
    <lineage>
        <taxon>Bacteria</taxon>
        <taxon>Pseudomonadati</taxon>
        <taxon>Pseudomonadota</taxon>
        <taxon>Betaproteobacteria</taxon>
        <taxon>Rhodocyclales</taxon>
        <taxon>Azonexaceae</taxon>
        <taxon>Dechloromonas</taxon>
    </lineage>
</organism>
<accession>A0A935K0B5</accession>
<evidence type="ECO:0000256" key="1">
    <source>
        <dbReference type="SAM" id="MobiDB-lite"/>
    </source>
</evidence>
<gene>
    <name evidence="2" type="ORF">IPJ38_21535</name>
</gene>
<evidence type="ECO:0000313" key="2">
    <source>
        <dbReference type="EMBL" id="MBK7417286.1"/>
    </source>
</evidence>
<proteinExistence type="predicted"/>
<evidence type="ECO:0000313" key="3">
    <source>
        <dbReference type="Proteomes" id="UP000739411"/>
    </source>
</evidence>
<sequence>MPLTDLIRYFNTADTSEESTLYVQDGRVAAWHRGLQMSSLFQPIVDLREERIVGHMASLSAQQEDETPVSSEVAYAAASRRPR</sequence>